<comment type="caution">
    <text evidence="1">The sequence shown here is derived from an EMBL/GenBank/DDBJ whole genome shotgun (WGS) entry which is preliminary data.</text>
</comment>
<gene>
    <name evidence="1" type="ORF">FB45DRAFT_865752</name>
</gene>
<protein>
    <submittedName>
        <fullName evidence="1">Uncharacterized protein</fullName>
    </submittedName>
</protein>
<name>A0AAD7C009_9AGAR</name>
<accession>A0AAD7C009</accession>
<evidence type="ECO:0000313" key="2">
    <source>
        <dbReference type="Proteomes" id="UP001221142"/>
    </source>
</evidence>
<sequence length="165" mass="18084">MKKKRKPTTQHSALEELLRNVGGGIVITRALNNSSTEPVDMSPLLSTATLSAIAEGTPHNSNNIVLIPILAVFGCKTEDLGDEFVEITTRMMLMTFAMNKTALLLSAVGNRLPRWALKLFTLFPSPALNELRKGVYLSRLIGHRLAQEKLSTARQGIEPNNDSES</sequence>
<keyword evidence="2" id="KW-1185">Reference proteome</keyword>
<dbReference type="EMBL" id="JARKIF010000007">
    <property type="protein sequence ID" value="KAJ7635204.1"/>
    <property type="molecule type" value="Genomic_DNA"/>
</dbReference>
<evidence type="ECO:0000313" key="1">
    <source>
        <dbReference type="EMBL" id="KAJ7635204.1"/>
    </source>
</evidence>
<organism evidence="1 2">
    <name type="scientific">Roridomyces roridus</name>
    <dbReference type="NCBI Taxonomy" id="1738132"/>
    <lineage>
        <taxon>Eukaryota</taxon>
        <taxon>Fungi</taxon>
        <taxon>Dikarya</taxon>
        <taxon>Basidiomycota</taxon>
        <taxon>Agaricomycotina</taxon>
        <taxon>Agaricomycetes</taxon>
        <taxon>Agaricomycetidae</taxon>
        <taxon>Agaricales</taxon>
        <taxon>Marasmiineae</taxon>
        <taxon>Mycenaceae</taxon>
        <taxon>Roridomyces</taxon>
    </lineage>
</organism>
<reference evidence="1" key="1">
    <citation type="submission" date="2023-03" db="EMBL/GenBank/DDBJ databases">
        <title>Massive genome expansion in bonnet fungi (Mycena s.s.) driven by repeated elements and novel gene families across ecological guilds.</title>
        <authorList>
            <consortium name="Lawrence Berkeley National Laboratory"/>
            <person name="Harder C.B."/>
            <person name="Miyauchi S."/>
            <person name="Viragh M."/>
            <person name="Kuo A."/>
            <person name="Thoen E."/>
            <person name="Andreopoulos B."/>
            <person name="Lu D."/>
            <person name="Skrede I."/>
            <person name="Drula E."/>
            <person name="Henrissat B."/>
            <person name="Morin E."/>
            <person name="Kohler A."/>
            <person name="Barry K."/>
            <person name="LaButti K."/>
            <person name="Morin E."/>
            <person name="Salamov A."/>
            <person name="Lipzen A."/>
            <person name="Mereny Z."/>
            <person name="Hegedus B."/>
            <person name="Baldrian P."/>
            <person name="Stursova M."/>
            <person name="Weitz H."/>
            <person name="Taylor A."/>
            <person name="Grigoriev I.V."/>
            <person name="Nagy L.G."/>
            <person name="Martin F."/>
            <person name="Kauserud H."/>
        </authorList>
    </citation>
    <scope>NUCLEOTIDE SEQUENCE</scope>
    <source>
        <strain evidence="1">9284</strain>
    </source>
</reference>
<proteinExistence type="predicted"/>
<dbReference type="Proteomes" id="UP001221142">
    <property type="component" value="Unassembled WGS sequence"/>
</dbReference>
<dbReference type="AlphaFoldDB" id="A0AAD7C009"/>